<dbReference type="AlphaFoldDB" id="A0A0S4KL32"/>
<evidence type="ECO:0000259" key="4">
    <source>
        <dbReference type="Pfam" id="PF00149"/>
    </source>
</evidence>
<reference evidence="6" key="1">
    <citation type="submission" date="2015-09" db="EMBL/GenBank/DDBJ databases">
        <authorList>
            <consortium name="Pathogen Informatics"/>
        </authorList>
    </citation>
    <scope>NUCLEOTIDE SEQUENCE [LARGE SCALE GENOMIC DNA]</scope>
    <source>
        <strain evidence="6">Lake Konstanz</strain>
    </source>
</reference>
<dbReference type="PANTHER" id="PTHR10161">
    <property type="entry name" value="TARTRATE-RESISTANT ACID PHOSPHATASE TYPE 5"/>
    <property type="match status" value="1"/>
</dbReference>
<evidence type="ECO:0000256" key="3">
    <source>
        <dbReference type="SAM" id="MobiDB-lite"/>
    </source>
</evidence>
<evidence type="ECO:0000256" key="2">
    <source>
        <dbReference type="ARBA" id="ARBA00022801"/>
    </source>
</evidence>
<dbReference type="EMBL" id="CYKH01002016">
    <property type="protein sequence ID" value="CUI15293.1"/>
    <property type="molecule type" value="Genomic_DNA"/>
</dbReference>
<sequence>MPLSRLVKYLLALLFVIAYTADGLTFGVIGDWAMGGWKSSWFPEIRSALQFNQQCDFLNCNFTLSVGDNVYCGNVLSCLEKSFVQGFTSGGPFFPSVGNHDNVGPQLAYTNKNPRWKFPSTFYTYKMPIDNTGYTVQIFAVNTMDGSLSRGGQHSWLTKELSNSNARWKIIFGHYPNAGSGRHKRVGTSNAIIPIMHHYNAQAFFTGHDHIVEMNNMGGRVLGISGGISRGGMMSRGKGGIFRRFTLTSPGEYNKYPPDWPTHGFMTVDLSPNVMNVNLFEANGGMYYDFSVTHDWIRRAAAMPASLQNQWPHPSIVLQAYKNESMLPPGPGGGVVFLADGRMVPSSYRRPAGSNNSTNAATDKSEGNQEMEEGSQDLEEGGPSTTSDDGSAASTAVIDGKAATNVPSFVKYSVASECAECDYTPVVDRPFTLYISGISVSSLNRIFLTSSALGCDVKEKPQLLPNTDVVTPGNNAVLFNVTGVATNAFVCFSVDKGSSYTRIKRSDSVFEEPDFVINPPVASNTPNVDANLRQLTPQPSTNAPNSVTSPTTSGDHSSFMVLLVALVCVGGGMIGSKYASRVFGDQ</sequence>
<feature type="region of interest" description="Disordered" evidence="3">
    <location>
        <begin position="347"/>
        <end position="392"/>
    </location>
</feature>
<protein>
    <submittedName>
        <fullName evidence="5">Acid phosphatase, putative</fullName>
    </submittedName>
</protein>
<dbReference type="GO" id="GO:0016787">
    <property type="term" value="F:hydrolase activity"/>
    <property type="evidence" value="ECO:0007669"/>
    <property type="project" value="UniProtKB-KW"/>
</dbReference>
<dbReference type="OMA" id="SNARWKI"/>
<dbReference type="VEuPathDB" id="TriTrypDB:BSAL_36025"/>
<feature type="compositionally biased region" description="Acidic residues" evidence="3">
    <location>
        <begin position="369"/>
        <end position="380"/>
    </location>
</feature>
<evidence type="ECO:0000256" key="1">
    <source>
        <dbReference type="ARBA" id="ARBA00022729"/>
    </source>
</evidence>
<proteinExistence type="predicted"/>
<dbReference type="Proteomes" id="UP000051952">
    <property type="component" value="Unassembled WGS sequence"/>
</dbReference>
<dbReference type="InterPro" id="IPR051558">
    <property type="entry name" value="Metallophosphoesterase_PAP"/>
</dbReference>
<name>A0A0S4KL32_BODSA</name>
<accession>A0A0S4KL32</accession>
<feature type="compositionally biased region" description="Polar residues" evidence="3">
    <location>
        <begin position="353"/>
        <end position="362"/>
    </location>
</feature>
<keyword evidence="1" id="KW-0732">Signal</keyword>
<evidence type="ECO:0000313" key="5">
    <source>
        <dbReference type="EMBL" id="CUI15293.1"/>
    </source>
</evidence>
<gene>
    <name evidence="5" type="ORF">BSAL_36025</name>
</gene>
<dbReference type="Pfam" id="PF00149">
    <property type="entry name" value="Metallophos"/>
    <property type="match status" value="1"/>
</dbReference>
<dbReference type="Gene3D" id="3.60.21.10">
    <property type="match status" value="1"/>
</dbReference>
<dbReference type="PANTHER" id="PTHR10161:SF14">
    <property type="entry name" value="TARTRATE-RESISTANT ACID PHOSPHATASE TYPE 5"/>
    <property type="match status" value="1"/>
</dbReference>
<keyword evidence="2" id="KW-0378">Hydrolase</keyword>
<dbReference type="OrthoDB" id="411211at2759"/>
<evidence type="ECO:0000313" key="6">
    <source>
        <dbReference type="Proteomes" id="UP000051952"/>
    </source>
</evidence>
<organism evidence="5 6">
    <name type="scientific">Bodo saltans</name>
    <name type="common">Flagellated protozoan</name>
    <dbReference type="NCBI Taxonomy" id="75058"/>
    <lineage>
        <taxon>Eukaryota</taxon>
        <taxon>Discoba</taxon>
        <taxon>Euglenozoa</taxon>
        <taxon>Kinetoplastea</taxon>
        <taxon>Metakinetoplastina</taxon>
        <taxon>Eubodonida</taxon>
        <taxon>Bodonidae</taxon>
        <taxon>Bodo</taxon>
    </lineage>
</organism>
<dbReference type="SUPFAM" id="SSF56300">
    <property type="entry name" value="Metallo-dependent phosphatases"/>
    <property type="match status" value="1"/>
</dbReference>
<dbReference type="InterPro" id="IPR004843">
    <property type="entry name" value="Calcineurin-like_PHP"/>
</dbReference>
<feature type="region of interest" description="Disordered" evidence="3">
    <location>
        <begin position="535"/>
        <end position="554"/>
    </location>
</feature>
<dbReference type="InterPro" id="IPR029052">
    <property type="entry name" value="Metallo-depent_PP-like"/>
</dbReference>
<feature type="domain" description="Calcineurin-like phosphoesterase" evidence="4">
    <location>
        <begin position="25"/>
        <end position="211"/>
    </location>
</feature>
<keyword evidence="6" id="KW-1185">Reference proteome</keyword>